<dbReference type="SUPFAM" id="SSF46785">
    <property type="entry name" value="Winged helix' DNA-binding domain"/>
    <property type="match status" value="1"/>
</dbReference>
<gene>
    <name evidence="3" type="ORF">BXY64_3177</name>
</gene>
<dbReference type="SUPFAM" id="SSF140931">
    <property type="entry name" value="Fic-like"/>
    <property type="match status" value="1"/>
</dbReference>
<dbReference type="InterPro" id="IPR036597">
    <property type="entry name" value="Fido-like_dom_sf"/>
</dbReference>
<protein>
    <submittedName>
        <fullName evidence="3">Fic family protein</fullName>
    </submittedName>
</protein>
<dbReference type="PROSITE" id="PS51459">
    <property type="entry name" value="FIDO"/>
    <property type="match status" value="1"/>
</dbReference>
<dbReference type="GO" id="GO:0005524">
    <property type="term" value="F:ATP binding"/>
    <property type="evidence" value="ECO:0007669"/>
    <property type="project" value="UniProtKB-KW"/>
</dbReference>
<reference evidence="3 4" key="1">
    <citation type="submission" date="2018-09" db="EMBL/GenBank/DDBJ databases">
        <title>Genomic Encyclopedia of Archaeal and Bacterial Type Strains, Phase II (KMG-II): from individual species to whole genera.</title>
        <authorList>
            <person name="Goeker M."/>
        </authorList>
    </citation>
    <scope>NUCLEOTIDE SEQUENCE [LARGE SCALE GENOMIC DNA]</scope>
    <source>
        <strain evidence="3 4">DSM 21950</strain>
    </source>
</reference>
<sequence length="405" mass="47923">MNGLLLNFNTFILNKIPLFNYMTRNLNKKTTGNYTYQSFKEGYRSVTPSLINRSFEWKDKQINILLERAMLELGELNAFSKFFPNINRYIPLFVAQEAVASNMIEGSKCSLPQAFVPENSKSFKRIYEQKEITNHIEAIKWGVKELKRFPLSVRLIKEAHRILCSDLPQLEDFGGKIRPFVNSKDNKFDVGFKYSPPNKHELKILINDAKKFWRNDNLELPLLIKMAISLYQFENILPFLDGNGRTARTLILFEMMELNFVHKPVFCLSVFFERNRLEYYHRLNLIRSKNDIEQWIRFFLTGIKESARYSKEILGNINAMVERNEKLIEEHMGKKRHQSAKQLITEFYSKPFLSVNDIKEKLRLSFQSANLLIKELEKLGLVKELVGARRNRLFYLWEYLQLFEL</sequence>
<feature type="domain" description="Fido" evidence="2">
    <location>
        <begin position="151"/>
        <end position="301"/>
    </location>
</feature>
<organism evidence="3 4">
    <name type="scientific">Marinifilum flexuosum</name>
    <dbReference type="NCBI Taxonomy" id="1117708"/>
    <lineage>
        <taxon>Bacteria</taxon>
        <taxon>Pseudomonadati</taxon>
        <taxon>Bacteroidota</taxon>
        <taxon>Bacteroidia</taxon>
        <taxon>Marinilabiliales</taxon>
        <taxon>Marinifilaceae</taxon>
    </lineage>
</organism>
<dbReference type="InterPro" id="IPR025758">
    <property type="entry name" value="Fic/DOC_N"/>
</dbReference>
<comment type="caution">
    <text evidence="3">The sequence shown here is derived from an EMBL/GenBank/DDBJ whole genome shotgun (WGS) entry which is preliminary data.</text>
</comment>
<keyword evidence="4" id="KW-1185">Reference proteome</keyword>
<dbReference type="PANTHER" id="PTHR13504:SF38">
    <property type="entry name" value="FIDO DOMAIN-CONTAINING PROTEIN"/>
    <property type="match status" value="1"/>
</dbReference>
<feature type="binding site" evidence="1">
    <location>
        <begin position="279"/>
        <end position="280"/>
    </location>
    <ligand>
        <name>ATP</name>
        <dbReference type="ChEBI" id="CHEBI:30616"/>
    </ligand>
</feature>
<proteinExistence type="predicted"/>
<dbReference type="InterPro" id="IPR003812">
    <property type="entry name" value="Fido"/>
</dbReference>
<dbReference type="Pfam" id="PF13784">
    <property type="entry name" value="Fic_N"/>
    <property type="match status" value="1"/>
</dbReference>
<dbReference type="InterPro" id="IPR036390">
    <property type="entry name" value="WH_DNA-bd_sf"/>
</dbReference>
<dbReference type="Gene3D" id="1.10.3290.10">
    <property type="entry name" value="Fido-like domain"/>
    <property type="match status" value="1"/>
</dbReference>
<dbReference type="Pfam" id="PF02661">
    <property type="entry name" value="Fic"/>
    <property type="match status" value="1"/>
</dbReference>
<evidence type="ECO:0000259" key="2">
    <source>
        <dbReference type="PROSITE" id="PS51459"/>
    </source>
</evidence>
<feature type="binding site" evidence="1">
    <location>
        <begin position="241"/>
        <end position="248"/>
    </location>
    <ligand>
        <name>ATP</name>
        <dbReference type="ChEBI" id="CHEBI:30616"/>
    </ligand>
</feature>
<accession>A0A419WXJ6</accession>
<evidence type="ECO:0000256" key="1">
    <source>
        <dbReference type="PIRSR" id="PIRSR640198-2"/>
    </source>
</evidence>
<dbReference type="PANTHER" id="PTHR13504">
    <property type="entry name" value="FIDO DOMAIN-CONTAINING PROTEIN DDB_G0283145"/>
    <property type="match status" value="1"/>
</dbReference>
<evidence type="ECO:0000313" key="4">
    <source>
        <dbReference type="Proteomes" id="UP000284531"/>
    </source>
</evidence>
<evidence type="ECO:0000313" key="3">
    <source>
        <dbReference type="EMBL" id="RKE00173.1"/>
    </source>
</evidence>
<keyword evidence="1" id="KW-0067">ATP-binding</keyword>
<keyword evidence="1" id="KW-0547">Nucleotide-binding</keyword>
<dbReference type="InterPro" id="IPR040198">
    <property type="entry name" value="Fido_containing"/>
</dbReference>
<dbReference type="EMBL" id="RAPQ01000010">
    <property type="protein sequence ID" value="RKE00173.1"/>
    <property type="molecule type" value="Genomic_DNA"/>
</dbReference>
<dbReference type="AlphaFoldDB" id="A0A419WXJ6"/>
<name>A0A419WXJ6_9BACT</name>
<dbReference type="Proteomes" id="UP000284531">
    <property type="component" value="Unassembled WGS sequence"/>
</dbReference>